<dbReference type="AlphaFoldDB" id="A0A921TBA9"/>
<dbReference type="GO" id="GO:0016226">
    <property type="term" value="P:iron-sulfur cluster assembly"/>
    <property type="evidence" value="ECO:0007669"/>
    <property type="project" value="InterPro"/>
</dbReference>
<dbReference type="GO" id="GO:0005506">
    <property type="term" value="F:iron ion binding"/>
    <property type="evidence" value="ECO:0007669"/>
    <property type="project" value="InterPro"/>
</dbReference>
<reference evidence="1" key="1">
    <citation type="submission" date="2013-03" db="EMBL/GenBank/DDBJ databases">
        <title>Genome Sequence of the Profundibacterium mesophilum strain KAUST100406-0324T from Red Sea, a novel genus in the family Rhodobacteraceae.</title>
        <authorList>
            <person name="Essack M."/>
            <person name="Alam I."/>
            <person name="Lafi F."/>
            <person name="Alawi W."/>
            <person name="Kamanu F."/>
            <person name="Al-Suwailem A."/>
            <person name="Lee O.O."/>
            <person name="Xu Y."/>
            <person name="Bajic V."/>
            <person name="Qian P.-Y."/>
            <person name="Archer J."/>
        </authorList>
    </citation>
    <scope>NUCLEOTIDE SEQUENCE</scope>
    <source>
        <strain evidence="1">KAUST100406-0324</strain>
    </source>
</reference>
<name>A0A921TBA9_9RHOB</name>
<sequence>MTGKPKGKAMADSDLIKLYSGRILELAADIPHAVRLEDPQASVRRRSPLCGSTVTVDLSLENGRVAAFGQDVKACALGQAAAAVVGHNIIGRSRAEIDAARDALQAMLKADGPVPPAPFDGFEVLEPARDYKNRHASILLAIEAAAEAAAEAETAANGASYA</sequence>
<gene>
    <name evidence="1" type="primary">nifU</name>
    <name evidence="1" type="ORF">PMES_02488</name>
</gene>
<organism evidence="1 2">
    <name type="scientific">Profundibacterium mesophilum KAUST100406-0324</name>
    <dbReference type="NCBI Taxonomy" id="1037889"/>
    <lineage>
        <taxon>Bacteria</taxon>
        <taxon>Pseudomonadati</taxon>
        <taxon>Pseudomonadota</taxon>
        <taxon>Alphaproteobacteria</taxon>
        <taxon>Rhodobacterales</taxon>
        <taxon>Roseobacteraceae</taxon>
        <taxon>Profundibacterium</taxon>
    </lineage>
</organism>
<comment type="caution">
    <text evidence="1">The sequence shown here is derived from an EMBL/GenBank/DDBJ whole genome shotgun (WGS) entry which is preliminary data.</text>
</comment>
<evidence type="ECO:0000313" key="2">
    <source>
        <dbReference type="Proteomes" id="UP000698242"/>
    </source>
</evidence>
<accession>A0A921TBA9</accession>
<proteinExistence type="predicted"/>
<protein>
    <submittedName>
        <fullName evidence="1">NifU-related protein</fullName>
    </submittedName>
</protein>
<dbReference type="Proteomes" id="UP000698242">
    <property type="component" value="Unassembled WGS sequence"/>
</dbReference>
<dbReference type="EMBL" id="APKE01000028">
    <property type="protein sequence ID" value="KAF0675225.1"/>
    <property type="molecule type" value="Genomic_DNA"/>
</dbReference>
<keyword evidence="2" id="KW-1185">Reference proteome</keyword>
<evidence type="ECO:0000313" key="1">
    <source>
        <dbReference type="EMBL" id="KAF0675225.1"/>
    </source>
</evidence>
<dbReference type="SUPFAM" id="SSF82649">
    <property type="entry name" value="SufE/NifU"/>
    <property type="match status" value="1"/>
</dbReference>
<dbReference type="InterPro" id="IPR002871">
    <property type="entry name" value="NIF_FeS_clus_asmbl_NifU_N"/>
</dbReference>
<dbReference type="CDD" id="cd06664">
    <property type="entry name" value="IscU_like"/>
    <property type="match status" value="1"/>
</dbReference>
<dbReference type="GO" id="GO:0051536">
    <property type="term" value="F:iron-sulfur cluster binding"/>
    <property type="evidence" value="ECO:0007669"/>
    <property type="project" value="InterPro"/>
</dbReference>
<dbReference type="Gene3D" id="3.90.1010.10">
    <property type="match status" value="1"/>
</dbReference>